<dbReference type="EMBL" id="JAAARO010000003">
    <property type="protein sequence ID" value="KAF5750927.1"/>
    <property type="molecule type" value="Genomic_DNA"/>
</dbReference>
<protein>
    <recommendedName>
        <fullName evidence="4">Protein FAR-RED-ELONGATED HYPOCOTYL 1-LIKE-like</fullName>
    </recommendedName>
</protein>
<dbReference type="GO" id="GO:0009639">
    <property type="term" value="P:response to red or far red light"/>
    <property type="evidence" value="ECO:0007669"/>
    <property type="project" value="InterPro"/>
</dbReference>
<evidence type="ECO:0008006" key="4">
    <source>
        <dbReference type="Google" id="ProtNLM"/>
    </source>
</evidence>
<dbReference type="AlphaFoldDB" id="A0A7J7DX80"/>
<proteinExistence type="predicted"/>
<dbReference type="InParanoid" id="A0A7J7DX80"/>
<keyword evidence="3" id="KW-1185">Reference proteome</keyword>
<dbReference type="PANTHER" id="PTHR37723">
    <property type="entry name" value="PROTEIN FAR-RED ELONGATED HYPOCOTYL 1"/>
    <property type="match status" value="1"/>
</dbReference>
<dbReference type="GO" id="GO:0051457">
    <property type="term" value="P:maintenance of protein location in nucleus"/>
    <property type="evidence" value="ECO:0007669"/>
    <property type="project" value="TreeGrafter"/>
</dbReference>
<dbReference type="Proteomes" id="UP000593562">
    <property type="component" value="Unassembled WGS sequence"/>
</dbReference>
<reference evidence="2 3" key="1">
    <citation type="journal article" date="2020" name="Nat. Commun.">
        <title>Genome of Tripterygium wilfordii and identification of cytochrome P450 involved in triptolide biosynthesis.</title>
        <authorList>
            <person name="Tu L."/>
            <person name="Su P."/>
            <person name="Zhang Z."/>
            <person name="Gao L."/>
            <person name="Wang J."/>
            <person name="Hu T."/>
            <person name="Zhou J."/>
            <person name="Zhang Y."/>
            <person name="Zhao Y."/>
            <person name="Liu Y."/>
            <person name="Song Y."/>
            <person name="Tong Y."/>
            <person name="Lu Y."/>
            <person name="Yang J."/>
            <person name="Xu C."/>
            <person name="Jia M."/>
            <person name="Peters R.J."/>
            <person name="Huang L."/>
            <person name="Gao W."/>
        </authorList>
    </citation>
    <scope>NUCLEOTIDE SEQUENCE [LARGE SCALE GENOMIC DNA]</scope>
    <source>
        <strain evidence="3">cv. XIE 37</strain>
        <tissue evidence="2">Leaf</tissue>
    </source>
</reference>
<dbReference type="GO" id="GO:0005737">
    <property type="term" value="C:cytoplasm"/>
    <property type="evidence" value="ECO:0007669"/>
    <property type="project" value="TreeGrafter"/>
</dbReference>
<dbReference type="PANTHER" id="PTHR37723:SF1">
    <property type="entry name" value="PROTEIN FAR-RED-ELONGATED HYPOCOTYL 1-LIKE"/>
    <property type="match status" value="1"/>
</dbReference>
<evidence type="ECO:0000313" key="3">
    <source>
        <dbReference type="Proteomes" id="UP000593562"/>
    </source>
</evidence>
<evidence type="ECO:0000313" key="2">
    <source>
        <dbReference type="EMBL" id="KAF5750927.1"/>
    </source>
</evidence>
<accession>A0A7J7DX80</accession>
<name>A0A7J7DX80_TRIWF</name>
<dbReference type="FunCoup" id="A0A7J7DX80">
    <property type="interactions" value="1"/>
</dbReference>
<organism evidence="2 3">
    <name type="scientific">Tripterygium wilfordii</name>
    <name type="common">Thunder God vine</name>
    <dbReference type="NCBI Taxonomy" id="458696"/>
    <lineage>
        <taxon>Eukaryota</taxon>
        <taxon>Viridiplantae</taxon>
        <taxon>Streptophyta</taxon>
        <taxon>Embryophyta</taxon>
        <taxon>Tracheophyta</taxon>
        <taxon>Spermatophyta</taxon>
        <taxon>Magnoliopsida</taxon>
        <taxon>eudicotyledons</taxon>
        <taxon>Gunneridae</taxon>
        <taxon>Pentapetalae</taxon>
        <taxon>rosids</taxon>
        <taxon>fabids</taxon>
        <taxon>Celastrales</taxon>
        <taxon>Celastraceae</taxon>
        <taxon>Tripterygium</taxon>
    </lineage>
</organism>
<comment type="caution">
    <text evidence="2">The sequence shown here is derived from an EMBL/GenBank/DDBJ whole genome shotgun (WGS) entry which is preliminary data.</text>
</comment>
<dbReference type="OrthoDB" id="1930763at2759"/>
<feature type="region of interest" description="Disordered" evidence="1">
    <location>
        <begin position="85"/>
        <end position="107"/>
    </location>
</feature>
<gene>
    <name evidence="2" type="ORF">HS088_TW03G01267</name>
</gene>
<sequence length="256" mass="28760">MDEDNRDPSEIDSFYGNQTVDASIADLSRKRKLQAEQLGLPLPKHKCSTHHISSEPLPELKINSVVEDLYAQIIKGNAERVALDDNSELESAKGSNDFPGDSDSSMSVHGEAMIDTEIEKIWPCDRPSTSSYNLVSTRLKNPYCSSENTAIAKRDAGKEGRSFHGGELDPHNDYDGLQGLPFLEYGSHVDYVCSEYGKDGKEPDEEMENILTSKEVNRNIYVLSSGRWNVNQEAKEVTRKPTIDQEFEQYFSMLML</sequence>
<dbReference type="InterPro" id="IPR037766">
    <property type="entry name" value="FHY1"/>
</dbReference>
<dbReference type="GO" id="GO:0061608">
    <property type="term" value="F:nuclear import signal receptor activity"/>
    <property type="evidence" value="ECO:0007669"/>
    <property type="project" value="TreeGrafter"/>
</dbReference>
<dbReference type="GO" id="GO:0016607">
    <property type="term" value="C:nuclear speck"/>
    <property type="evidence" value="ECO:0007669"/>
    <property type="project" value="TreeGrafter"/>
</dbReference>
<evidence type="ECO:0000256" key="1">
    <source>
        <dbReference type="SAM" id="MobiDB-lite"/>
    </source>
</evidence>